<name>A0ABM8T955_9BURK</name>
<gene>
    <name evidence="1" type="ORF">R69658_08249</name>
</gene>
<dbReference type="Proteomes" id="UP000674425">
    <property type="component" value="Unassembled WGS sequence"/>
</dbReference>
<keyword evidence="2" id="KW-1185">Reference proteome</keyword>
<accession>A0ABM8T955</accession>
<evidence type="ECO:0000313" key="2">
    <source>
        <dbReference type="Proteomes" id="UP000674425"/>
    </source>
</evidence>
<organism evidence="1 2">
    <name type="scientific">Paraburkholderia aspalathi</name>
    <dbReference type="NCBI Taxonomy" id="1324617"/>
    <lineage>
        <taxon>Bacteria</taxon>
        <taxon>Pseudomonadati</taxon>
        <taxon>Pseudomonadota</taxon>
        <taxon>Betaproteobacteria</taxon>
        <taxon>Burkholderiales</taxon>
        <taxon>Burkholderiaceae</taxon>
        <taxon>Paraburkholderia</taxon>
    </lineage>
</organism>
<evidence type="ECO:0000313" key="1">
    <source>
        <dbReference type="EMBL" id="CAE6872902.1"/>
    </source>
</evidence>
<comment type="caution">
    <text evidence="1">The sequence shown here is derived from an EMBL/GenBank/DDBJ whole genome shotgun (WGS) entry which is preliminary data.</text>
</comment>
<sequence>MGERLHGLAKAHVVGQHARQVMFAQELHPAQPLMLVRAKLGLQSARHRRLPQTGPGLQPLRQLTDRRVTVELPASRIVQCLEATGIEFGNAQGAIADGIEQVNQHPHDRFDPVRAQA</sequence>
<protein>
    <submittedName>
        <fullName evidence="1">Uncharacterized protein</fullName>
    </submittedName>
</protein>
<proteinExistence type="predicted"/>
<reference evidence="1 2" key="1">
    <citation type="submission" date="2021-02" db="EMBL/GenBank/DDBJ databases">
        <authorList>
            <person name="Vanwijnsberghe S."/>
        </authorList>
    </citation>
    <scope>NUCLEOTIDE SEQUENCE [LARGE SCALE GENOMIC DNA]</scope>
    <source>
        <strain evidence="1 2">R-69658</strain>
    </source>
</reference>
<dbReference type="EMBL" id="CAJNAU010000329">
    <property type="protein sequence ID" value="CAE6872902.1"/>
    <property type="molecule type" value="Genomic_DNA"/>
</dbReference>